<protein>
    <submittedName>
        <fullName evidence="2">Uncharacterized protein</fullName>
    </submittedName>
</protein>
<dbReference type="EMBL" id="CAXITT010000093">
    <property type="protein sequence ID" value="CAL1531556.1"/>
    <property type="molecule type" value="Genomic_DNA"/>
</dbReference>
<accession>A0AAV2HCJ7</accession>
<keyword evidence="3" id="KW-1185">Reference proteome</keyword>
<proteinExistence type="predicted"/>
<evidence type="ECO:0000313" key="3">
    <source>
        <dbReference type="Proteomes" id="UP001497497"/>
    </source>
</evidence>
<feature type="compositionally biased region" description="Low complexity" evidence="1">
    <location>
        <begin position="125"/>
        <end position="143"/>
    </location>
</feature>
<sequence>MSTIAALRPGYKLTPPTKKPPDSVHIEILIGNVNEMFSTTVSKQPHPQRDKCAKPKKKERAQTAKTSSPSALKELMSGVDRLKLVSTEIANLKSVEQLTWTVSQISLESQSSAESCSGTKSNPEATSTSSPPSPSLTDDASSAQIPQPVLKKIEEAILQCLPQLPACLEFSAWLKKAQPTGEMQSLENLIRISPPDATGEEATRYAQCDVQGHMQKDGQMNISVTINFYTHQHVKCKDLYVRKSMGVAVNNSSLIINGVEADSCISDDDEEDSA</sequence>
<gene>
    <name evidence="2" type="ORF">GSLYS_00005651001</name>
</gene>
<dbReference type="AlphaFoldDB" id="A0AAV2HCJ7"/>
<reference evidence="2 3" key="1">
    <citation type="submission" date="2024-04" db="EMBL/GenBank/DDBJ databases">
        <authorList>
            <consortium name="Genoscope - CEA"/>
            <person name="William W."/>
        </authorList>
    </citation>
    <scope>NUCLEOTIDE SEQUENCE [LARGE SCALE GENOMIC DNA]</scope>
</reference>
<feature type="region of interest" description="Disordered" evidence="1">
    <location>
        <begin position="40"/>
        <end position="72"/>
    </location>
</feature>
<name>A0AAV2HCJ7_LYMST</name>
<evidence type="ECO:0000256" key="1">
    <source>
        <dbReference type="SAM" id="MobiDB-lite"/>
    </source>
</evidence>
<evidence type="ECO:0000313" key="2">
    <source>
        <dbReference type="EMBL" id="CAL1531556.1"/>
    </source>
</evidence>
<feature type="region of interest" description="Disordered" evidence="1">
    <location>
        <begin position="111"/>
        <end position="143"/>
    </location>
</feature>
<dbReference type="Proteomes" id="UP001497497">
    <property type="component" value="Unassembled WGS sequence"/>
</dbReference>
<organism evidence="2 3">
    <name type="scientific">Lymnaea stagnalis</name>
    <name type="common">Great pond snail</name>
    <name type="synonym">Helix stagnalis</name>
    <dbReference type="NCBI Taxonomy" id="6523"/>
    <lineage>
        <taxon>Eukaryota</taxon>
        <taxon>Metazoa</taxon>
        <taxon>Spiralia</taxon>
        <taxon>Lophotrochozoa</taxon>
        <taxon>Mollusca</taxon>
        <taxon>Gastropoda</taxon>
        <taxon>Heterobranchia</taxon>
        <taxon>Euthyneura</taxon>
        <taxon>Panpulmonata</taxon>
        <taxon>Hygrophila</taxon>
        <taxon>Lymnaeoidea</taxon>
        <taxon>Lymnaeidae</taxon>
        <taxon>Lymnaea</taxon>
    </lineage>
</organism>
<comment type="caution">
    <text evidence="2">The sequence shown here is derived from an EMBL/GenBank/DDBJ whole genome shotgun (WGS) entry which is preliminary data.</text>
</comment>